<dbReference type="RefSeq" id="WP_380059169.1">
    <property type="nucleotide sequence ID" value="NZ_JBHSWB010000003.1"/>
</dbReference>
<protein>
    <submittedName>
        <fullName evidence="2">IS630 family transposase</fullName>
    </submittedName>
</protein>
<reference evidence="3" key="1">
    <citation type="journal article" date="2019" name="Int. J. Syst. Evol. Microbiol.">
        <title>The Global Catalogue of Microorganisms (GCM) 10K type strain sequencing project: providing services to taxonomists for standard genome sequencing and annotation.</title>
        <authorList>
            <consortium name="The Broad Institute Genomics Platform"/>
            <consortium name="The Broad Institute Genome Sequencing Center for Infectious Disease"/>
            <person name="Wu L."/>
            <person name="Ma J."/>
        </authorList>
    </citation>
    <scope>NUCLEOTIDE SEQUENCE [LARGE SCALE GENOMIC DNA]</scope>
    <source>
        <strain evidence="3">CCUG 63830</strain>
    </source>
</reference>
<name>A0ABW1ZSP9_9DEIO</name>
<dbReference type="EMBL" id="JBHSWB010000003">
    <property type="protein sequence ID" value="MFC6663396.1"/>
    <property type="molecule type" value="Genomic_DNA"/>
</dbReference>
<evidence type="ECO:0000313" key="2">
    <source>
        <dbReference type="EMBL" id="MFC6663396.1"/>
    </source>
</evidence>
<sequence length="241" mass="27687">MKSWCLPRPGAMFVAKMEDVLDVYARPYDSKRPVVCVDETTKELHSTPRGSLPVQAARPEREDYVYARHGTVNVFLSMEPLAGKRRVRLTERHTKLDFAEELRCILEEDYPDAEKVVLVTDNLNTHGLHALYEAFEPAHAGRLARRLEWHFTPEHASWLNMAEIELSALSVQAIGGRIGNREELARRVEGWEHERNQRQVHIDWQFPQHLTLREIDVWAGGKGLLSSSRQTQKASPPHRTA</sequence>
<dbReference type="InterPro" id="IPR038717">
    <property type="entry name" value="Tc1-like_DDE_dom"/>
</dbReference>
<organism evidence="2 3">
    <name type="scientific">Deinococcus multiflagellatus</name>
    <dbReference type="NCBI Taxonomy" id="1656887"/>
    <lineage>
        <taxon>Bacteria</taxon>
        <taxon>Thermotogati</taxon>
        <taxon>Deinococcota</taxon>
        <taxon>Deinococci</taxon>
        <taxon>Deinococcales</taxon>
        <taxon>Deinococcaceae</taxon>
        <taxon>Deinococcus</taxon>
    </lineage>
</organism>
<comment type="caution">
    <text evidence="2">The sequence shown here is derived from an EMBL/GenBank/DDBJ whole genome shotgun (WGS) entry which is preliminary data.</text>
</comment>
<dbReference type="NCBIfam" id="NF033545">
    <property type="entry name" value="transpos_IS630"/>
    <property type="match status" value="1"/>
</dbReference>
<keyword evidence="3" id="KW-1185">Reference proteome</keyword>
<dbReference type="Pfam" id="PF13358">
    <property type="entry name" value="DDE_3"/>
    <property type="match status" value="1"/>
</dbReference>
<evidence type="ECO:0000313" key="3">
    <source>
        <dbReference type="Proteomes" id="UP001596317"/>
    </source>
</evidence>
<feature type="domain" description="Tc1-like transposase DDE" evidence="1">
    <location>
        <begin position="33"/>
        <end position="184"/>
    </location>
</feature>
<proteinExistence type="predicted"/>
<evidence type="ECO:0000259" key="1">
    <source>
        <dbReference type="Pfam" id="PF13358"/>
    </source>
</evidence>
<dbReference type="Proteomes" id="UP001596317">
    <property type="component" value="Unassembled WGS sequence"/>
</dbReference>
<dbReference type="InterPro" id="IPR047655">
    <property type="entry name" value="Transpos_IS630-like"/>
</dbReference>
<accession>A0ABW1ZSP9</accession>
<gene>
    <name evidence="2" type="ORF">ACFP90_25535</name>
</gene>